<name>A0ACC0AAA6_CATRO</name>
<proteinExistence type="predicted"/>
<accession>A0ACC0AAA6</accession>
<dbReference type="Proteomes" id="UP001060085">
    <property type="component" value="Linkage Group LG06"/>
</dbReference>
<reference evidence="2" key="1">
    <citation type="journal article" date="2023" name="Nat. Plants">
        <title>Single-cell RNA sequencing provides a high-resolution roadmap for understanding the multicellular compartmentation of specialized metabolism.</title>
        <authorList>
            <person name="Sun S."/>
            <person name="Shen X."/>
            <person name="Li Y."/>
            <person name="Li Y."/>
            <person name="Wang S."/>
            <person name="Li R."/>
            <person name="Zhang H."/>
            <person name="Shen G."/>
            <person name="Guo B."/>
            <person name="Wei J."/>
            <person name="Xu J."/>
            <person name="St-Pierre B."/>
            <person name="Chen S."/>
            <person name="Sun C."/>
        </authorList>
    </citation>
    <scope>NUCLEOTIDE SEQUENCE [LARGE SCALE GENOMIC DNA]</scope>
</reference>
<keyword evidence="2" id="KW-1185">Reference proteome</keyword>
<organism evidence="1 2">
    <name type="scientific">Catharanthus roseus</name>
    <name type="common">Madagascar periwinkle</name>
    <name type="synonym">Vinca rosea</name>
    <dbReference type="NCBI Taxonomy" id="4058"/>
    <lineage>
        <taxon>Eukaryota</taxon>
        <taxon>Viridiplantae</taxon>
        <taxon>Streptophyta</taxon>
        <taxon>Embryophyta</taxon>
        <taxon>Tracheophyta</taxon>
        <taxon>Spermatophyta</taxon>
        <taxon>Magnoliopsida</taxon>
        <taxon>eudicotyledons</taxon>
        <taxon>Gunneridae</taxon>
        <taxon>Pentapetalae</taxon>
        <taxon>asterids</taxon>
        <taxon>lamiids</taxon>
        <taxon>Gentianales</taxon>
        <taxon>Apocynaceae</taxon>
        <taxon>Rauvolfioideae</taxon>
        <taxon>Vinceae</taxon>
        <taxon>Catharanthinae</taxon>
        <taxon>Catharanthus</taxon>
    </lineage>
</organism>
<evidence type="ECO:0000313" key="2">
    <source>
        <dbReference type="Proteomes" id="UP001060085"/>
    </source>
</evidence>
<comment type="caution">
    <text evidence="1">The sequence shown here is derived from an EMBL/GenBank/DDBJ whole genome shotgun (WGS) entry which is preliminary data.</text>
</comment>
<protein>
    <submittedName>
        <fullName evidence="1">Uncharacterized protein</fullName>
    </submittedName>
</protein>
<sequence length="115" mass="12932">MKGKKIEKYHTSTGRPRPYPGPWRVGPGSKILYLGRYGSGSESKFNYKGTGLGYPEGLDPFTAVAAKSHTRREGEDQEKKKKGRELQRETAAAARVATREKEKQLQDSHNLKQQI</sequence>
<gene>
    <name evidence="1" type="ORF">M9H77_25721</name>
</gene>
<dbReference type="EMBL" id="CM044706">
    <property type="protein sequence ID" value="KAI5656928.1"/>
    <property type="molecule type" value="Genomic_DNA"/>
</dbReference>
<evidence type="ECO:0000313" key="1">
    <source>
        <dbReference type="EMBL" id="KAI5656928.1"/>
    </source>
</evidence>